<protein>
    <recommendedName>
        <fullName evidence="1">BRWD/PHIP N-terminal domain-containing protein</fullName>
    </recommendedName>
</protein>
<accession>A0ABV0SW41</accession>
<evidence type="ECO:0000313" key="2">
    <source>
        <dbReference type="EMBL" id="MEQ2224336.1"/>
    </source>
</evidence>
<dbReference type="Proteomes" id="UP001482620">
    <property type="component" value="Unassembled WGS sequence"/>
</dbReference>
<name>A0ABV0SW41_9TELE</name>
<dbReference type="Pfam" id="PF25437">
    <property type="entry name" value="BRWD1_N"/>
    <property type="match status" value="1"/>
</dbReference>
<dbReference type="PANTHER" id="PTHR16266">
    <property type="entry name" value="WD REPEAT DOMAIN 9"/>
    <property type="match status" value="1"/>
</dbReference>
<comment type="caution">
    <text evidence="2">The sequence shown here is derived from an EMBL/GenBank/DDBJ whole genome shotgun (WGS) entry which is preliminary data.</text>
</comment>
<dbReference type="EMBL" id="JAHRIQ010011978">
    <property type="protein sequence ID" value="MEQ2224336.1"/>
    <property type="molecule type" value="Genomic_DNA"/>
</dbReference>
<dbReference type="PANTHER" id="PTHR16266:SF4">
    <property type="entry name" value="PH-INTERACTING PROTEIN"/>
    <property type="match status" value="1"/>
</dbReference>
<evidence type="ECO:0000313" key="3">
    <source>
        <dbReference type="Proteomes" id="UP001482620"/>
    </source>
</evidence>
<organism evidence="2 3">
    <name type="scientific">Ilyodon furcidens</name>
    <name type="common">goldbreast splitfin</name>
    <dbReference type="NCBI Taxonomy" id="33524"/>
    <lineage>
        <taxon>Eukaryota</taxon>
        <taxon>Metazoa</taxon>
        <taxon>Chordata</taxon>
        <taxon>Craniata</taxon>
        <taxon>Vertebrata</taxon>
        <taxon>Euteleostomi</taxon>
        <taxon>Actinopterygii</taxon>
        <taxon>Neopterygii</taxon>
        <taxon>Teleostei</taxon>
        <taxon>Neoteleostei</taxon>
        <taxon>Acanthomorphata</taxon>
        <taxon>Ovalentaria</taxon>
        <taxon>Atherinomorphae</taxon>
        <taxon>Cyprinodontiformes</taxon>
        <taxon>Goodeidae</taxon>
        <taxon>Ilyodon</taxon>
    </lineage>
</organism>
<keyword evidence="3" id="KW-1185">Reference proteome</keyword>
<feature type="domain" description="BRWD/PHIP N-terminal" evidence="1">
    <location>
        <begin position="3"/>
        <end position="86"/>
    </location>
</feature>
<evidence type="ECO:0000259" key="1">
    <source>
        <dbReference type="Pfam" id="PF25437"/>
    </source>
</evidence>
<gene>
    <name evidence="2" type="ORF">ILYODFUR_006411</name>
</gene>
<dbReference type="InterPro" id="IPR057452">
    <property type="entry name" value="BRWD/PHIP_N"/>
</dbReference>
<dbReference type="InterPro" id="IPR052060">
    <property type="entry name" value="Bromo_WD_repeat"/>
</dbReference>
<sequence length="237" mass="27033">MASDSTHIAQLTSELYFLIARFLEAGPCQKAAETLIREVEEKELLPRRLDWTGQEHPGTYKNLVMLYRHVAPDHLLQVCSRVCPLLEREVPASVPGLTSLLGAGRQNLLRTSKSCKHVVWKGSALAALHCGRPPEPPIIYGSPPNIVETSYSRRLNGSYRLRQLVPTAVYQHMKMHKRILGHLSSVYCVTFDRTGRRIFTVRMQIFFFHLLVWVYVCSDERFLSFTCQEVLALVLIV</sequence>
<proteinExistence type="predicted"/>
<reference evidence="2 3" key="1">
    <citation type="submission" date="2021-06" db="EMBL/GenBank/DDBJ databases">
        <authorList>
            <person name="Palmer J.M."/>
        </authorList>
    </citation>
    <scope>NUCLEOTIDE SEQUENCE [LARGE SCALE GENOMIC DNA]</scope>
    <source>
        <strain evidence="3">if_2019</strain>
        <tissue evidence="2">Muscle</tissue>
    </source>
</reference>